<dbReference type="AlphaFoldDB" id="A0A2T9XYT0"/>
<proteinExistence type="predicted"/>
<evidence type="ECO:0000313" key="3">
    <source>
        <dbReference type="Proteomes" id="UP000245699"/>
    </source>
</evidence>
<organism evidence="1 3">
    <name type="scientific">Furculomyces boomerangus</name>
    <dbReference type="NCBI Taxonomy" id="61424"/>
    <lineage>
        <taxon>Eukaryota</taxon>
        <taxon>Fungi</taxon>
        <taxon>Fungi incertae sedis</taxon>
        <taxon>Zoopagomycota</taxon>
        <taxon>Kickxellomycotina</taxon>
        <taxon>Harpellomycetes</taxon>
        <taxon>Harpellales</taxon>
        <taxon>Harpellaceae</taxon>
        <taxon>Furculomyces</taxon>
    </lineage>
</organism>
<evidence type="ECO:0000313" key="1">
    <source>
        <dbReference type="EMBL" id="PVU85252.1"/>
    </source>
</evidence>
<reference evidence="1 3" key="1">
    <citation type="journal article" date="2018" name="MBio">
        <title>Comparative Genomics Reveals the Core Gene Toolbox for the Fungus-Insect Symbiosis.</title>
        <authorList>
            <person name="Wang Y."/>
            <person name="Stata M."/>
            <person name="Wang W."/>
            <person name="Stajich J.E."/>
            <person name="White M.M."/>
            <person name="Moncalvo J.M."/>
        </authorList>
    </citation>
    <scope>NUCLEOTIDE SEQUENCE [LARGE SCALE GENOMIC DNA]</scope>
    <source>
        <strain evidence="1 3">AUS-77-4</strain>
    </source>
</reference>
<dbReference type="EMBL" id="MBFT01001123">
    <property type="protein sequence ID" value="PVU85252.1"/>
    <property type="molecule type" value="Genomic_DNA"/>
</dbReference>
<sequence length="134" mass="15738">MPFTTLQVCKPSKNNSTPTITAHKCANCKKEFIIPNESSPDEYQHVYHYHDTCPFRKWYSYGTSDKPSCSNCIIRPKPVEYKQRYLVEDSNGNTMVLVPFSSQKKKESSDSIYDYEFFGEPARFRTKIRILREF</sequence>
<keyword evidence="3" id="KW-1185">Reference proteome</keyword>
<accession>A0A2T9XYT0</accession>
<evidence type="ECO:0000313" key="2">
    <source>
        <dbReference type="EMBL" id="PVU91457.1"/>
    </source>
</evidence>
<dbReference type="Proteomes" id="UP000245699">
    <property type="component" value="Unassembled WGS sequence"/>
</dbReference>
<gene>
    <name evidence="2" type="ORF">BB559_004128</name>
    <name evidence="1" type="ORF">BB559_007123</name>
</gene>
<comment type="caution">
    <text evidence="1">The sequence shown here is derived from an EMBL/GenBank/DDBJ whole genome shotgun (WGS) entry which is preliminary data.</text>
</comment>
<dbReference type="EMBL" id="MBFT01000414">
    <property type="protein sequence ID" value="PVU91457.1"/>
    <property type="molecule type" value="Genomic_DNA"/>
</dbReference>
<protein>
    <submittedName>
        <fullName evidence="1">Uncharacterized protein</fullName>
    </submittedName>
</protein>
<name>A0A2T9XYT0_9FUNG</name>